<dbReference type="RefSeq" id="WP_163845253.1">
    <property type="nucleotide sequence ID" value="NZ_JAAGVB010000020.1"/>
</dbReference>
<organism evidence="1 2">
    <name type="scientific">Nocardia cyriacigeorgica</name>
    <dbReference type="NCBI Taxonomy" id="135487"/>
    <lineage>
        <taxon>Bacteria</taxon>
        <taxon>Bacillati</taxon>
        <taxon>Actinomycetota</taxon>
        <taxon>Actinomycetes</taxon>
        <taxon>Mycobacteriales</taxon>
        <taxon>Nocardiaceae</taxon>
        <taxon>Nocardia</taxon>
    </lineage>
</organism>
<comment type="caution">
    <text evidence="1">The sequence shown here is derived from an EMBL/GenBank/DDBJ whole genome shotgun (WGS) entry which is preliminary data.</text>
</comment>
<evidence type="ECO:0000313" key="1">
    <source>
        <dbReference type="EMBL" id="NEW33850.1"/>
    </source>
</evidence>
<proteinExistence type="predicted"/>
<gene>
    <name evidence="1" type="ORF">GV791_14930</name>
</gene>
<sequence length="162" mass="18729">MTPEELFGENATQVDMISMILDAFPGQRDGVMVPIHPKARRPWAERLFARGLRVHPELMDEFPTPGDHPEAGWMNPHKWVPREKFAEYEQSRPTNAQAEQQLKNMLNVVDPQMLARIESMSDVEKREELARQAPHMGDMLARLNEARAQFERQTKPKEDDDA</sequence>
<name>A0A6P1CMQ6_9NOCA</name>
<protein>
    <recommendedName>
        <fullName evidence="3">DUF2744 domain-containing protein</fullName>
    </recommendedName>
</protein>
<evidence type="ECO:0008006" key="3">
    <source>
        <dbReference type="Google" id="ProtNLM"/>
    </source>
</evidence>
<accession>A0A6P1CMQ6</accession>
<reference evidence="1 2" key="1">
    <citation type="submission" date="2020-01" db="EMBL/GenBank/DDBJ databases">
        <title>Genetics and antimicrobial susceptibilities of Nocardia species isolated from the soil; a comparison with species isolated from humans.</title>
        <authorList>
            <person name="Carrasco G."/>
            <person name="Monzon S."/>
            <person name="Sansegundo M."/>
            <person name="Garcia E."/>
            <person name="Garrido N."/>
            <person name="Medina M.J."/>
            <person name="Villalon P."/>
            <person name="Ramirez-Arocha A.C."/>
            <person name="Jimenez P."/>
            <person name="Cuesta I."/>
            <person name="Valdezate S."/>
        </authorList>
    </citation>
    <scope>NUCLEOTIDE SEQUENCE [LARGE SCALE GENOMIC DNA]</scope>
    <source>
        <strain evidence="1 2">CNM20110626</strain>
    </source>
</reference>
<dbReference type="InterPro" id="IPR021226">
    <property type="entry name" value="Phage_gene29"/>
</dbReference>
<dbReference type="Proteomes" id="UP000471166">
    <property type="component" value="Unassembled WGS sequence"/>
</dbReference>
<dbReference type="EMBL" id="JAAGVB010000020">
    <property type="protein sequence ID" value="NEW33850.1"/>
    <property type="molecule type" value="Genomic_DNA"/>
</dbReference>
<evidence type="ECO:0000313" key="2">
    <source>
        <dbReference type="Proteomes" id="UP000471166"/>
    </source>
</evidence>
<dbReference type="AlphaFoldDB" id="A0A6P1CMQ6"/>
<dbReference type="Pfam" id="PF10910">
    <property type="entry name" value="Phage_gene29"/>
    <property type="match status" value="1"/>
</dbReference>